<keyword evidence="2" id="KW-1185">Reference proteome</keyword>
<evidence type="ECO:0000313" key="1">
    <source>
        <dbReference type="EMBL" id="GLR89648.1"/>
    </source>
</evidence>
<accession>A0ABQ6BBT8</accession>
<reference evidence="2" key="1">
    <citation type="journal article" date="2019" name="Int. J. Syst. Evol. Microbiol.">
        <title>The Global Catalogue of Microorganisms (GCM) 10K type strain sequencing project: providing services to taxonomists for standard genome sequencing and annotation.</title>
        <authorList>
            <consortium name="The Broad Institute Genomics Platform"/>
            <consortium name="The Broad Institute Genome Sequencing Center for Infectious Disease"/>
            <person name="Wu L."/>
            <person name="Ma J."/>
        </authorList>
    </citation>
    <scope>NUCLEOTIDE SEQUENCE [LARGE SCALE GENOMIC DNA]</scope>
    <source>
        <strain evidence="2">NBRC 102520</strain>
    </source>
</reference>
<gene>
    <name evidence="1" type="ORF">GCM10007857_63620</name>
</gene>
<name>A0ABQ6BBT8_9BRAD</name>
<proteinExistence type="predicted"/>
<sequence length="65" mass="6914">MICIQAFPAMKIAPTHAKASHQNGDGTLICDNASVTWKPAIPAGIAKTAPITPRTVLSRVMEWAN</sequence>
<dbReference type="Proteomes" id="UP001156905">
    <property type="component" value="Unassembled WGS sequence"/>
</dbReference>
<organism evidence="1 2">
    <name type="scientific">Bradyrhizobium iriomotense</name>
    <dbReference type="NCBI Taxonomy" id="441950"/>
    <lineage>
        <taxon>Bacteria</taxon>
        <taxon>Pseudomonadati</taxon>
        <taxon>Pseudomonadota</taxon>
        <taxon>Alphaproteobacteria</taxon>
        <taxon>Hyphomicrobiales</taxon>
        <taxon>Nitrobacteraceae</taxon>
        <taxon>Bradyrhizobium</taxon>
    </lineage>
</organism>
<comment type="caution">
    <text evidence="1">The sequence shown here is derived from an EMBL/GenBank/DDBJ whole genome shotgun (WGS) entry which is preliminary data.</text>
</comment>
<dbReference type="EMBL" id="BSOW01000027">
    <property type="protein sequence ID" value="GLR89648.1"/>
    <property type="molecule type" value="Genomic_DNA"/>
</dbReference>
<protein>
    <submittedName>
        <fullName evidence="1">Uncharacterized protein</fullName>
    </submittedName>
</protein>
<evidence type="ECO:0000313" key="2">
    <source>
        <dbReference type="Proteomes" id="UP001156905"/>
    </source>
</evidence>